<dbReference type="Pfam" id="PF04640">
    <property type="entry name" value="PLATZ"/>
    <property type="match status" value="1"/>
</dbReference>
<dbReference type="EMBL" id="CM001224">
    <property type="protein sequence ID" value="KEH21041.1"/>
    <property type="molecule type" value="Genomic_DNA"/>
</dbReference>
<evidence type="ECO:0000313" key="5">
    <source>
        <dbReference type="Proteomes" id="UP000002051"/>
    </source>
</evidence>
<dbReference type="OrthoDB" id="670813at2759"/>
<dbReference type="Proteomes" id="UP000002051">
    <property type="component" value="Chromosome 8"/>
</dbReference>
<reference evidence="3" key="5">
    <citation type="journal article" date="2018" name="Nat. Plants">
        <title>Whole-genome landscape of Medicago truncatula symbiotic genes.</title>
        <authorList>
            <person name="Pecrix Y."/>
            <person name="Gamas P."/>
            <person name="Carrere S."/>
        </authorList>
    </citation>
    <scope>NUCLEOTIDE SEQUENCE</scope>
    <source>
        <tissue evidence="3">Leaves</tissue>
    </source>
</reference>
<dbReference type="Gramene" id="rna49871">
    <property type="protein sequence ID" value="RHN43319.1"/>
    <property type="gene ID" value="gene49871"/>
</dbReference>
<reference evidence="2 5" key="2">
    <citation type="journal article" date="2014" name="BMC Genomics">
        <title>An improved genome release (version Mt4.0) for the model legume Medicago truncatula.</title>
        <authorList>
            <person name="Tang H."/>
            <person name="Krishnakumar V."/>
            <person name="Bidwell S."/>
            <person name="Rosen B."/>
            <person name="Chan A."/>
            <person name="Zhou S."/>
            <person name="Gentzbittel L."/>
            <person name="Childs K.L."/>
            <person name="Yandell M."/>
            <person name="Gundlach H."/>
            <person name="Mayer K.F."/>
            <person name="Schwartz D.C."/>
            <person name="Town C.D."/>
        </authorList>
    </citation>
    <scope>GENOME REANNOTATION</scope>
    <source>
        <strain evidence="2">A17</strain>
        <strain evidence="4 5">cv. Jemalong A17</strain>
    </source>
</reference>
<dbReference type="KEGG" id="mtr:25502037"/>
<reference evidence="6" key="4">
    <citation type="journal article" date="2018" name="Nat. Plants">
        <title>Whole-genome landscape of Medicago truncatula symbiotic genes.</title>
        <authorList>
            <person name="Pecrix Y."/>
            <person name="Staton S.E."/>
            <person name="Sallet E."/>
            <person name="Lelandais-Briere C."/>
            <person name="Moreau S."/>
            <person name="Carrere S."/>
            <person name="Blein T."/>
            <person name="Jardinaud M.F."/>
            <person name="Latrasse D."/>
            <person name="Zouine M."/>
            <person name="Zahm M."/>
            <person name="Kreplak J."/>
            <person name="Mayjonade B."/>
            <person name="Satge C."/>
            <person name="Perez M."/>
            <person name="Cauet S."/>
            <person name="Marande W."/>
            <person name="Chantry-Darmon C."/>
            <person name="Lopez-Roques C."/>
            <person name="Bouchez O."/>
            <person name="Berard A."/>
            <person name="Debelle F."/>
            <person name="Munos S."/>
            <person name="Bendahmane A."/>
            <person name="Berges H."/>
            <person name="Niebel A."/>
            <person name="Buitink J."/>
            <person name="Frugier F."/>
            <person name="Benhamed M."/>
            <person name="Crespi M."/>
            <person name="Gouzy J."/>
            <person name="Gamas P."/>
        </authorList>
    </citation>
    <scope>NUCLEOTIDE SEQUENCE [LARGE SCALE GENOMIC DNA]</scope>
    <source>
        <strain evidence="6">cv. Jemalong A17</strain>
    </source>
</reference>
<feature type="region of interest" description="Disordered" evidence="1">
    <location>
        <begin position="97"/>
        <end position="154"/>
    </location>
</feature>
<feature type="compositionally biased region" description="Polar residues" evidence="1">
    <location>
        <begin position="127"/>
        <end position="137"/>
    </location>
</feature>
<evidence type="ECO:0000313" key="6">
    <source>
        <dbReference type="Proteomes" id="UP000265566"/>
    </source>
</evidence>
<evidence type="ECO:0000313" key="3">
    <source>
        <dbReference type="EMBL" id="RHN43319.1"/>
    </source>
</evidence>
<accession>A0A072TV38</accession>
<proteinExistence type="predicted"/>
<evidence type="ECO:0000313" key="2">
    <source>
        <dbReference type="EMBL" id="KEH21041.1"/>
    </source>
</evidence>
<organism evidence="2 5">
    <name type="scientific">Medicago truncatula</name>
    <name type="common">Barrel medic</name>
    <name type="synonym">Medicago tribuloides</name>
    <dbReference type="NCBI Taxonomy" id="3880"/>
    <lineage>
        <taxon>Eukaryota</taxon>
        <taxon>Viridiplantae</taxon>
        <taxon>Streptophyta</taxon>
        <taxon>Embryophyta</taxon>
        <taxon>Tracheophyta</taxon>
        <taxon>Spermatophyta</taxon>
        <taxon>Magnoliopsida</taxon>
        <taxon>eudicotyledons</taxon>
        <taxon>Gunneridae</taxon>
        <taxon>Pentapetalae</taxon>
        <taxon>rosids</taxon>
        <taxon>fabids</taxon>
        <taxon>Fabales</taxon>
        <taxon>Fabaceae</taxon>
        <taxon>Papilionoideae</taxon>
        <taxon>50 kb inversion clade</taxon>
        <taxon>NPAAA clade</taxon>
        <taxon>Hologalegina</taxon>
        <taxon>IRL clade</taxon>
        <taxon>Trifolieae</taxon>
        <taxon>Medicago</taxon>
    </lineage>
</organism>
<name>A0A072TV38_MEDTR</name>
<reference evidence="2 5" key="1">
    <citation type="journal article" date="2011" name="Nature">
        <title>The Medicago genome provides insight into the evolution of rhizobial symbioses.</title>
        <authorList>
            <person name="Young N.D."/>
            <person name="Debelle F."/>
            <person name="Oldroyd G.E."/>
            <person name="Geurts R."/>
            <person name="Cannon S.B."/>
            <person name="Udvardi M.K."/>
            <person name="Benedito V.A."/>
            <person name="Mayer K.F."/>
            <person name="Gouzy J."/>
            <person name="Schoof H."/>
            <person name="Van de Peer Y."/>
            <person name="Proost S."/>
            <person name="Cook D.R."/>
            <person name="Meyers B.C."/>
            <person name="Spannagl M."/>
            <person name="Cheung F."/>
            <person name="De Mita S."/>
            <person name="Krishnakumar V."/>
            <person name="Gundlach H."/>
            <person name="Zhou S."/>
            <person name="Mudge J."/>
            <person name="Bharti A.K."/>
            <person name="Murray J.D."/>
            <person name="Naoumkina M.A."/>
            <person name="Rosen B."/>
            <person name="Silverstein K.A."/>
            <person name="Tang H."/>
            <person name="Rombauts S."/>
            <person name="Zhao P.X."/>
            <person name="Zhou P."/>
            <person name="Barbe V."/>
            <person name="Bardou P."/>
            <person name="Bechner M."/>
            <person name="Bellec A."/>
            <person name="Berger A."/>
            <person name="Berges H."/>
            <person name="Bidwell S."/>
            <person name="Bisseling T."/>
            <person name="Choisne N."/>
            <person name="Couloux A."/>
            <person name="Denny R."/>
            <person name="Deshpande S."/>
            <person name="Dai X."/>
            <person name="Doyle J.J."/>
            <person name="Dudez A.M."/>
            <person name="Farmer A.D."/>
            <person name="Fouteau S."/>
            <person name="Franken C."/>
            <person name="Gibelin C."/>
            <person name="Gish J."/>
            <person name="Goldstein S."/>
            <person name="Gonzalez A.J."/>
            <person name="Green P.J."/>
            <person name="Hallab A."/>
            <person name="Hartog M."/>
            <person name="Hua A."/>
            <person name="Humphray S.J."/>
            <person name="Jeong D.H."/>
            <person name="Jing Y."/>
            <person name="Jocker A."/>
            <person name="Kenton S.M."/>
            <person name="Kim D.J."/>
            <person name="Klee K."/>
            <person name="Lai H."/>
            <person name="Lang C."/>
            <person name="Lin S."/>
            <person name="Macmil S.L."/>
            <person name="Magdelenat G."/>
            <person name="Matthews L."/>
            <person name="McCorrison J."/>
            <person name="Monaghan E.L."/>
            <person name="Mun J.H."/>
            <person name="Najar F.Z."/>
            <person name="Nicholson C."/>
            <person name="Noirot C."/>
            <person name="O'Bleness M."/>
            <person name="Paule C.R."/>
            <person name="Poulain J."/>
            <person name="Prion F."/>
            <person name="Qin B."/>
            <person name="Qu C."/>
            <person name="Retzel E.F."/>
            <person name="Riddle C."/>
            <person name="Sallet E."/>
            <person name="Samain S."/>
            <person name="Samson N."/>
            <person name="Sanders I."/>
            <person name="Saurat O."/>
            <person name="Scarpelli C."/>
            <person name="Schiex T."/>
            <person name="Segurens B."/>
            <person name="Severin A.J."/>
            <person name="Sherrier D.J."/>
            <person name="Shi R."/>
            <person name="Sims S."/>
            <person name="Singer S.R."/>
            <person name="Sinharoy S."/>
            <person name="Sterck L."/>
            <person name="Viollet A."/>
            <person name="Wang B.B."/>
            <person name="Wang K."/>
            <person name="Wang M."/>
            <person name="Wang X."/>
            <person name="Warfsmann J."/>
            <person name="Weissenbach J."/>
            <person name="White D.D."/>
            <person name="White J.D."/>
            <person name="Wiley G.B."/>
            <person name="Wincker P."/>
            <person name="Xing Y."/>
            <person name="Yang L."/>
            <person name="Yao Z."/>
            <person name="Ying F."/>
            <person name="Zhai J."/>
            <person name="Zhou L."/>
            <person name="Zuber A."/>
            <person name="Denarie J."/>
            <person name="Dixon R.A."/>
            <person name="May G.D."/>
            <person name="Schwartz D.C."/>
            <person name="Rogers J."/>
            <person name="Quetier F."/>
            <person name="Town C.D."/>
            <person name="Roe B.A."/>
        </authorList>
    </citation>
    <scope>NUCLEOTIDE SEQUENCE [LARGE SCALE GENOMIC DNA]</scope>
    <source>
        <strain evidence="2">A17</strain>
        <strain evidence="4 5">cv. Jemalong A17</strain>
    </source>
</reference>
<protein>
    <submittedName>
        <fullName evidence="2">PLATZ transcription factor family protein, putative</fullName>
    </submittedName>
    <submittedName>
        <fullName evidence="3">Putative transcription repressor PLATZ family</fullName>
    </submittedName>
</protein>
<dbReference type="PANTHER" id="PTHR31065:SF9">
    <property type="entry name" value="TRANSCRIPTION FACTOR FAMILY PROTEIN, PUTATIVE-RELATED"/>
    <property type="match status" value="1"/>
</dbReference>
<dbReference type="PANTHER" id="PTHR31065">
    <property type="entry name" value="PLATZ TRANSCRIPTION FACTOR FAMILY PROTEIN"/>
    <property type="match status" value="1"/>
</dbReference>
<dbReference type="AlphaFoldDB" id="A0A072TV38"/>
<dbReference type="EnsemblPlants" id="KEH21041">
    <property type="protein sequence ID" value="KEH21041"/>
    <property type="gene ID" value="MTR_8g097310"/>
</dbReference>
<dbReference type="STRING" id="3880.A0A072TV38"/>
<gene>
    <name evidence="4" type="primary">25502037</name>
    <name evidence="2" type="ordered locus">MTR_8g097310</name>
    <name evidence="3" type="ORF">MtrunA17_Chr8g0386511</name>
</gene>
<dbReference type="InterPro" id="IPR006734">
    <property type="entry name" value="PLATZ"/>
</dbReference>
<feature type="compositionally biased region" description="Low complexity" evidence="1">
    <location>
        <begin position="115"/>
        <end position="126"/>
    </location>
</feature>
<evidence type="ECO:0000313" key="4">
    <source>
        <dbReference type="EnsemblPlants" id="KEH21041"/>
    </source>
</evidence>
<dbReference type="EMBL" id="PSQE01000008">
    <property type="protein sequence ID" value="RHN43319.1"/>
    <property type="molecule type" value="Genomic_DNA"/>
</dbReference>
<dbReference type="Proteomes" id="UP000265566">
    <property type="component" value="Chromosome 8"/>
</dbReference>
<keyword evidence="5" id="KW-1185">Reference proteome</keyword>
<dbReference type="HOGENOM" id="CLU_070437_2_2_1"/>
<sequence>MVCCQYCISSGVHRHHKILKIYRHIYKDVVALSAMEKYFDCSEVQTYKSNRKVVISLKPRQFSEIASNAEDSCEVCNKKLNEPDLYRYCALSCKVEAVSKKSESEDPVSTTPLESSSGPSIQGPPQHQETQEGTSGPSLGKRKRKGIPHRSPFF</sequence>
<reference evidence="4" key="3">
    <citation type="submission" date="2015-04" db="UniProtKB">
        <authorList>
            <consortium name="EnsemblPlants"/>
        </authorList>
    </citation>
    <scope>IDENTIFICATION</scope>
    <source>
        <strain evidence="4">cv. Jemalong A17</strain>
    </source>
</reference>
<evidence type="ECO:0000256" key="1">
    <source>
        <dbReference type="SAM" id="MobiDB-lite"/>
    </source>
</evidence>